<dbReference type="InterPro" id="IPR036291">
    <property type="entry name" value="NAD(P)-bd_dom_sf"/>
</dbReference>
<dbReference type="PRINTS" id="PR00080">
    <property type="entry name" value="SDRFAMILY"/>
</dbReference>
<name>A0A5K7XR34_9BACT</name>
<dbReference type="Proteomes" id="UP000326837">
    <property type="component" value="Chromosome"/>
</dbReference>
<sequence length="262" mass="27493">MNLNLASQTALVTASTGGIGQAIAAALAAEGARVIVNGRSEASVAQAIEAIRREHPAANLVPLAADNGTAAGCDATIAAVAEVDILVNNLGVYEAVGFFDETDEAWQRLFEVNIMSGVRLSRHYLRQMLARGRGRIIFISSESGLTPAPEMAHYSATKTMQLSISRSLAELTKGTAVTVNTVLPGSTLTDSVKKFIADVFPDATPEEAEQRFIAENRPNSLIGRFIRPEEIGAAVAFVASPLASAINGAAIRVDGGLVRHIA</sequence>
<dbReference type="Pfam" id="PF00106">
    <property type="entry name" value="adh_short"/>
    <property type="match status" value="1"/>
</dbReference>
<dbReference type="FunFam" id="3.40.50.720:FF:000084">
    <property type="entry name" value="Short-chain dehydrogenase reductase"/>
    <property type="match status" value="1"/>
</dbReference>
<dbReference type="InterPro" id="IPR002347">
    <property type="entry name" value="SDR_fam"/>
</dbReference>
<evidence type="ECO:0000256" key="1">
    <source>
        <dbReference type="ARBA" id="ARBA00006484"/>
    </source>
</evidence>
<dbReference type="PRINTS" id="PR00081">
    <property type="entry name" value="GDHRDH"/>
</dbReference>
<dbReference type="AlphaFoldDB" id="A0A5K7XR34"/>
<keyword evidence="3" id="KW-0560">Oxidoreductase</keyword>
<keyword evidence="4" id="KW-1185">Reference proteome</keyword>
<dbReference type="EMBL" id="AP021861">
    <property type="protein sequence ID" value="BBO36279.1"/>
    <property type="molecule type" value="Genomic_DNA"/>
</dbReference>
<dbReference type="GO" id="GO:0004316">
    <property type="term" value="F:3-oxoacyl-[acyl-carrier-protein] reductase (NADPH) activity"/>
    <property type="evidence" value="ECO:0007669"/>
    <property type="project" value="UniProtKB-EC"/>
</dbReference>
<dbReference type="PANTHER" id="PTHR42879">
    <property type="entry name" value="3-OXOACYL-(ACYL-CARRIER-PROTEIN) REDUCTASE"/>
    <property type="match status" value="1"/>
</dbReference>
<proteinExistence type="inferred from homology"/>
<accession>A0A5K7XR34</accession>
<gene>
    <name evidence="3" type="ORF">PLANPX_5891</name>
</gene>
<protein>
    <submittedName>
        <fullName evidence="3">3-oxoacyl reductase</fullName>
        <ecNumber evidence="3">1.1.1.100</ecNumber>
    </submittedName>
</protein>
<evidence type="ECO:0000313" key="4">
    <source>
        <dbReference type="Proteomes" id="UP000326837"/>
    </source>
</evidence>
<dbReference type="KEGG" id="lpav:PLANPX_5891"/>
<organism evidence="3 4">
    <name type="scientific">Lacipirellula parvula</name>
    <dbReference type="NCBI Taxonomy" id="2650471"/>
    <lineage>
        <taxon>Bacteria</taxon>
        <taxon>Pseudomonadati</taxon>
        <taxon>Planctomycetota</taxon>
        <taxon>Planctomycetia</taxon>
        <taxon>Pirellulales</taxon>
        <taxon>Lacipirellulaceae</taxon>
        <taxon>Lacipirellula</taxon>
    </lineage>
</organism>
<evidence type="ECO:0000313" key="3">
    <source>
        <dbReference type="EMBL" id="BBO36279.1"/>
    </source>
</evidence>
<dbReference type="SUPFAM" id="SSF51735">
    <property type="entry name" value="NAD(P)-binding Rossmann-fold domains"/>
    <property type="match status" value="1"/>
</dbReference>
<dbReference type="EC" id="1.1.1.100" evidence="3"/>
<evidence type="ECO:0000256" key="2">
    <source>
        <dbReference type="RuleBase" id="RU000363"/>
    </source>
</evidence>
<dbReference type="Gene3D" id="3.40.50.720">
    <property type="entry name" value="NAD(P)-binding Rossmann-like Domain"/>
    <property type="match status" value="1"/>
</dbReference>
<reference evidence="4" key="1">
    <citation type="submission" date="2019-10" db="EMBL/GenBank/DDBJ databases">
        <title>Lacipirellula parvula gen. nov., sp. nov., representing a lineage of planctomycetes widespread in freshwater anoxic habitats, and description of the family Lacipirellulaceae.</title>
        <authorList>
            <person name="Dedysh S.N."/>
            <person name="Kulichevskaya I.S."/>
            <person name="Beletsky A.V."/>
            <person name="Rakitin A.L."/>
            <person name="Mardanov A.V."/>
            <person name="Ivanova A.A."/>
            <person name="Saltykova V.X."/>
            <person name="Rijpstra W.I.C."/>
            <person name="Sinninghe Damste J.S."/>
            <person name="Ravin N.V."/>
        </authorList>
    </citation>
    <scope>NUCLEOTIDE SEQUENCE [LARGE SCALE GENOMIC DNA]</scope>
    <source>
        <strain evidence="4">PX69</strain>
    </source>
</reference>
<comment type="similarity">
    <text evidence="1 2">Belongs to the short-chain dehydrogenases/reductases (SDR) family.</text>
</comment>
<dbReference type="CDD" id="cd05233">
    <property type="entry name" value="SDR_c"/>
    <property type="match status" value="1"/>
</dbReference>
<dbReference type="RefSeq" id="WP_152101473.1">
    <property type="nucleotide sequence ID" value="NZ_AP021861.1"/>
</dbReference>
<dbReference type="InterPro" id="IPR050259">
    <property type="entry name" value="SDR"/>
</dbReference>